<dbReference type="Proteomes" id="UP001164536">
    <property type="component" value="Plasmid unnamed5"/>
</dbReference>
<dbReference type="EMBL" id="CP114569">
    <property type="protein sequence ID" value="WAZ60735.1"/>
    <property type="molecule type" value="Genomic_DNA"/>
</dbReference>
<keyword evidence="1" id="KW-0614">Plasmid</keyword>
<dbReference type="RefSeq" id="WP_185812396.1">
    <property type="nucleotide sequence ID" value="NZ_CP114569.1"/>
</dbReference>
<dbReference type="Gene3D" id="3.30.420.240">
    <property type="match status" value="1"/>
</dbReference>
<dbReference type="InterPro" id="IPR027417">
    <property type="entry name" value="P-loop_NTPase"/>
</dbReference>
<evidence type="ECO:0000313" key="1">
    <source>
        <dbReference type="EMBL" id="WAZ60735.1"/>
    </source>
</evidence>
<organism evidence="1 2">
    <name type="scientific">Citrobacter freundii</name>
    <dbReference type="NCBI Taxonomy" id="546"/>
    <lineage>
        <taxon>Bacteria</taxon>
        <taxon>Pseudomonadati</taxon>
        <taxon>Pseudomonadota</taxon>
        <taxon>Gammaproteobacteria</taxon>
        <taxon>Enterobacterales</taxon>
        <taxon>Enterobacteriaceae</taxon>
        <taxon>Citrobacter</taxon>
        <taxon>Citrobacter freundii complex</taxon>
    </lineage>
</organism>
<dbReference type="Gene3D" id="3.40.50.300">
    <property type="entry name" value="P-loop containing nucleotide triphosphate hydrolases"/>
    <property type="match status" value="1"/>
</dbReference>
<reference evidence="1" key="1">
    <citation type="submission" date="2022-12" db="EMBL/GenBank/DDBJ databases">
        <title>2953647.</title>
        <authorList>
            <person name="Hergert J."/>
            <person name="Casey R."/>
            <person name="Wagner J."/>
            <person name="Young E.L."/>
            <person name="Oakeson K.F."/>
        </authorList>
    </citation>
    <scope>NUCLEOTIDE SEQUENCE</scope>
    <source>
        <strain evidence="1">2953647</strain>
        <plasmid evidence="1">unnamed5</plasmid>
    </source>
</reference>
<name>A0ABY7LCC5_CITFR</name>
<protein>
    <submittedName>
        <fullName evidence="1">Terminase</fullName>
    </submittedName>
</protein>
<gene>
    <name evidence="1" type="ORF">O4000_28920</name>
</gene>
<accession>A0ABY7LCC5</accession>
<geneLocation type="plasmid" evidence="1 2">
    <name>unnamed5</name>
</geneLocation>
<sequence>MASGKKKIKCVTSDPRWRDMAIRYRHDWGLAVVELFGMQPSWQQDEILQSVQQIKSMTTVTSGHGTGKSSLTAMMLMIYMILYPDARVVIIANKIAQVKSGVFKYVKTFWANAVKRHPWLQNHFVLTDTMFYERSRKGVWEVLCKGYRLGNEEGLAGEHSKHLLIILDEASGISDKAIGILTGALTEADNRMLMLSQPTRPSGYFYDSHHSLAKTEHNPKGIWTSIVLNSEESPFVTDDFIVMKLAEYGGRDSMEYKIKVLGQFPSVIDGFLLGRDACERAQRRKVYLEKNWGWVALADVGNGRDKSVLNIMKVSGYREKRRFVPFVVLEMPGTMNPTEFGDFIANECTQERFPNITIGVDSDGVGSATADQLERRGVNVVRIRWGKPMFAKTDKDRFVSQRAYANIAARDAIQTGRMRLDSSPKTAEQASKIPWKINEDGRVAMMKKDYMRQKMNIKSPDRWDTYCFSTLISYRPANDDLGGDMEETRADALAELSKYDDVI</sequence>
<evidence type="ECO:0000313" key="2">
    <source>
        <dbReference type="Proteomes" id="UP001164536"/>
    </source>
</evidence>
<proteinExistence type="predicted"/>
<keyword evidence="2" id="KW-1185">Reference proteome</keyword>